<evidence type="ECO:0000259" key="6">
    <source>
        <dbReference type="PROSITE" id="PS51123"/>
    </source>
</evidence>
<dbReference type="GO" id="GO:0009279">
    <property type="term" value="C:cell outer membrane"/>
    <property type="evidence" value="ECO:0007669"/>
    <property type="project" value="UniProtKB-SubCell"/>
</dbReference>
<reference evidence="7 8" key="1">
    <citation type="submission" date="2018-03" db="EMBL/GenBank/DDBJ databases">
        <title>Genomic Encyclopedia of Archaeal and Bacterial Type Strains, Phase II (KMG-II): from individual species to whole genera.</title>
        <authorList>
            <person name="Goeker M."/>
        </authorList>
    </citation>
    <scope>NUCLEOTIDE SEQUENCE [LARGE SCALE GENOMIC DNA]</scope>
    <source>
        <strain evidence="7 8">DSM 28354</strain>
    </source>
</reference>
<gene>
    <name evidence="7" type="ORF">CLV58_10341</name>
</gene>
<dbReference type="Gene3D" id="3.30.1330.60">
    <property type="entry name" value="OmpA-like domain"/>
    <property type="match status" value="1"/>
</dbReference>
<dbReference type="PROSITE" id="PS51123">
    <property type="entry name" value="OMPA_2"/>
    <property type="match status" value="1"/>
</dbReference>
<dbReference type="RefSeq" id="WP_106136502.1">
    <property type="nucleotide sequence ID" value="NZ_PVTE01000003.1"/>
</dbReference>
<keyword evidence="8" id="KW-1185">Reference proteome</keyword>
<dbReference type="CDD" id="cd07185">
    <property type="entry name" value="OmpA_C-like"/>
    <property type="match status" value="1"/>
</dbReference>
<comment type="caution">
    <text evidence="7">The sequence shown here is derived from an EMBL/GenBank/DDBJ whole genome shotgun (WGS) entry which is preliminary data.</text>
</comment>
<evidence type="ECO:0000256" key="3">
    <source>
        <dbReference type="ARBA" id="ARBA00023237"/>
    </source>
</evidence>
<dbReference type="Proteomes" id="UP000238375">
    <property type="component" value="Unassembled WGS sequence"/>
</dbReference>
<dbReference type="OrthoDB" id="977390at2"/>
<evidence type="ECO:0000313" key="8">
    <source>
        <dbReference type="Proteomes" id="UP000238375"/>
    </source>
</evidence>
<dbReference type="PANTHER" id="PTHR30329">
    <property type="entry name" value="STATOR ELEMENT OF FLAGELLAR MOTOR COMPLEX"/>
    <property type="match status" value="1"/>
</dbReference>
<comment type="subcellular location">
    <subcellularLocation>
        <location evidence="1">Cell outer membrane</location>
    </subcellularLocation>
</comment>
<dbReference type="SUPFAM" id="SSF103088">
    <property type="entry name" value="OmpA-like"/>
    <property type="match status" value="1"/>
</dbReference>
<organism evidence="7 8">
    <name type="scientific">Spirosoma oryzae</name>
    <dbReference type="NCBI Taxonomy" id="1469603"/>
    <lineage>
        <taxon>Bacteria</taxon>
        <taxon>Pseudomonadati</taxon>
        <taxon>Bacteroidota</taxon>
        <taxon>Cytophagia</taxon>
        <taxon>Cytophagales</taxon>
        <taxon>Cytophagaceae</taxon>
        <taxon>Spirosoma</taxon>
    </lineage>
</organism>
<dbReference type="EMBL" id="PVTE01000003">
    <property type="protein sequence ID" value="PRY44072.1"/>
    <property type="molecule type" value="Genomic_DNA"/>
</dbReference>
<evidence type="ECO:0000313" key="7">
    <source>
        <dbReference type="EMBL" id="PRY44072.1"/>
    </source>
</evidence>
<dbReference type="InterPro" id="IPR006665">
    <property type="entry name" value="OmpA-like"/>
</dbReference>
<dbReference type="InterPro" id="IPR036737">
    <property type="entry name" value="OmpA-like_sf"/>
</dbReference>
<feature type="domain" description="OmpA-like" evidence="6">
    <location>
        <begin position="257"/>
        <end position="372"/>
    </location>
</feature>
<dbReference type="AlphaFoldDB" id="A0A2T0TEH8"/>
<evidence type="ECO:0000256" key="2">
    <source>
        <dbReference type="ARBA" id="ARBA00023136"/>
    </source>
</evidence>
<accession>A0A2T0TEH8</accession>
<keyword evidence="2 4" id="KW-0472">Membrane</keyword>
<evidence type="ECO:0000256" key="1">
    <source>
        <dbReference type="ARBA" id="ARBA00004442"/>
    </source>
</evidence>
<evidence type="ECO:0000256" key="5">
    <source>
        <dbReference type="SAM" id="MobiDB-lite"/>
    </source>
</evidence>
<dbReference type="InterPro" id="IPR006664">
    <property type="entry name" value="OMP_bac"/>
</dbReference>
<sequence>MLHLFLLPLFWIGQFDQPTQPAPTNAIQLWGICYDVTTAVYLPVDIYALSGTSRTRLGQSDKDGKFSVLLPLSATSISFVSPTYRTVTLPVTFVNKPTPMTDFGVGIIMGKQDSAVVRQADQLLVRNELPKDLAVDYRVEPTDPRMAVAMMTTPHGNRVLAGMRTSFRKGELMQSVRLEGAKPGLYRALVSTTDGRVLTDKTFTLTKGLTFLEVRADAPAKSASVSAEGSKIITPNKRNPADVPAKPAPVNAADEKRTETAAPGTAIVYFEQSRYELTPETKLSLDSVARLMMSQPQLRAHVTGYTDNVGEQKLNLTLSEYRAKLVAGYLKKQGVSDARLRVDWQGGNALISPGDAEDDKARNRRVVIQFSR</sequence>
<dbReference type="PANTHER" id="PTHR30329:SF21">
    <property type="entry name" value="LIPOPROTEIN YIAD-RELATED"/>
    <property type="match status" value="1"/>
</dbReference>
<evidence type="ECO:0000256" key="4">
    <source>
        <dbReference type="PROSITE-ProRule" id="PRU00473"/>
    </source>
</evidence>
<feature type="region of interest" description="Disordered" evidence="5">
    <location>
        <begin position="232"/>
        <end position="258"/>
    </location>
</feature>
<dbReference type="InterPro" id="IPR050330">
    <property type="entry name" value="Bact_OuterMem_StrucFunc"/>
</dbReference>
<keyword evidence="3" id="KW-0998">Cell outer membrane</keyword>
<proteinExistence type="predicted"/>
<dbReference type="Pfam" id="PF00691">
    <property type="entry name" value="OmpA"/>
    <property type="match status" value="1"/>
</dbReference>
<dbReference type="PRINTS" id="PR01021">
    <property type="entry name" value="OMPADOMAIN"/>
</dbReference>
<name>A0A2T0TEH8_9BACT</name>
<protein>
    <submittedName>
        <fullName evidence="7">OmpA family protein</fullName>
    </submittedName>
</protein>